<evidence type="ECO:0000313" key="16">
    <source>
        <dbReference type="EMBL" id="ROQ25063.1"/>
    </source>
</evidence>
<comment type="catalytic activity">
    <reaction evidence="1">
        <text>ATP + protein L-histidine = ADP + protein N-phospho-L-histidine.</text>
        <dbReference type="EC" id="2.7.13.3"/>
    </reaction>
</comment>
<protein>
    <recommendedName>
        <fullName evidence="3">histidine kinase</fullName>
        <ecNumber evidence="3">2.7.13.3</ecNumber>
    </recommendedName>
</protein>
<dbReference type="Gene3D" id="3.30.565.10">
    <property type="entry name" value="Histidine kinase-like ATPase, C-terminal domain"/>
    <property type="match status" value="1"/>
</dbReference>
<feature type="transmembrane region" description="Helical" evidence="14">
    <location>
        <begin position="12"/>
        <end position="29"/>
    </location>
</feature>
<dbReference type="RefSeq" id="WP_123421899.1">
    <property type="nucleotide sequence ID" value="NZ_RJUL01000006.1"/>
</dbReference>
<dbReference type="InterPro" id="IPR004358">
    <property type="entry name" value="Sig_transdc_His_kin-like_C"/>
</dbReference>
<keyword evidence="8" id="KW-0547">Nucleotide-binding</keyword>
<dbReference type="InterPro" id="IPR016120">
    <property type="entry name" value="Sig_transdc_His_kin_SpoOB"/>
</dbReference>
<dbReference type="InterPro" id="IPR005467">
    <property type="entry name" value="His_kinase_dom"/>
</dbReference>
<proteinExistence type="predicted"/>
<dbReference type="AlphaFoldDB" id="A0A3N1P943"/>
<dbReference type="EC" id="2.7.13.3" evidence="3"/>
<keyword evidence="5" id="KW-0597">Phosphoprotein</keyword>
<evidence type="ECO:0000256" key="3">
    <source>
        <dbReference type="ARBA" id="ARBA00012438"/>
    </source>
</evidence>
<dbReference type="InterPro" id="IPR003594">
    <property type="entry name" value="HATPase_dom"/>
</dbReference>
<name>A0A3N1P943_9GAMM</name>
<evidence type="ECO:0000256" key="9">
    <source>
        <dbReference type="ARBA" id="ARBA00022777"/>
    </source>
</evidence>
<organism evidence="16 17">
    <name type="scientific">Gallaecimonas pentaromativorans</name>
    <dbReference type="NCBI Taxonomy" id="584787"/>
    <lineage>
        <taxon>Bacteria</taxon>
        <taxon>Pseudomonadati</taxon>
        <taxon>Pseudomonadota</taxon>
        <taxon>Gammaproteobacteria</taxon>
        <taxon>Enterobacterales</taxon>
        <taxon>Gallaecimonadaceae</taxon>
        <taxon>Gallaecimonas</taxon>
    </lineage>
</organism>
<comment type="subcellular location">
    <subcellularLocation>
        <location evidence="2">Cell membrane</location>
        <topology evidence="2">Multi-pass membrane protein</topology>
    </subcellularLocation>
</comment>
<evidence type="ECO:0000256" key="5">
    <source>
        <dbReference type="ARBA" id="ARBA00022553"/>
    </source>
</evidence>
<evidence type="ECO:0000256" key="4">
    <source>
        <dbReference type="ARBA" id="ARBA00022475"/>
    </source>
</evidence>
<keyword evidence="10" id="KW-0067">ATP-binding</keyword>
<dbReference type="STRING" id="584787.GCA_001247655_03892"/>
<keyword evidence="17" id="KW-1185">Reference proteome</keyword>
<dbReference type="GO" id="GO:0005886">
    <property type="term" value="C:plasma membrane"/>
    <property type="evidence" value="ECO:0007669"/>
    <property type="project" value="UniProtKB-SubCell"/>
</dbReference>
<dbReference type="PANTHER" id="PTHR44936">
    <property type="entry name" value="SENSOR PROTEIN CREC"/>
    <property type="match status" value="1"/>
</dbReference>
<evidence type="ECO:0000256" key="14">
    <source>
        <dbReference type="SAM" id="Phobius"/>
    </source>
</evidence>
<accession>A0A3N1P943</accession>
<dbReference type="InterPro" id="IPR050980">
    <property type="entry name" value="2C_sensor_his_kinase"/>
</dbReference>
<keyword evidence="6" id="KW-0808">Transferase</keyword>
<dbReference type="Gene3D" id="3.30.450.20">
    <property type="entry name" value="PAS domain"/>
    <property type="match status" value="2"/>
</dbReference>
<keyword evidence="11 14" id="KW-1133">Transmembrane helix</keyword>
<keyword evidence="12" id="KW-0902">Two-component regulatory system</keyword>
<evidence type="ECO:0000256" key="1">
    <source>
        <dbReference type="ARBA" id="ARBA00000085"/>
    </source>
</evidence>
<dbReference type="Pfam" id="PF02518">
    <property type="entry name" value="HATPase_c"/>
    <property type="match status" value="1"/>
</dbReference>
<gene>
    <name evidence="16" type="ORF">EDC28_106313</name>
</gene>
<evidence type="ECO:0000313" key="17">
    <source>
        <dbReference type="Proteomes" id="UP000268033"/>
    </source>
</evidence>
<dbReference type="PANTHER" id="PTHR44936:SF10">
    <property type="entry name" value="SENSOR PROTEIN RSTB"/>
    <property type="match status" value="1"/>
</dbReference>
<dbReference type="GO" id="GO:0005524">
    <property type="term" value="F:ATP binding"/>
    <property type="evidence" value="ECO:0007669"/>
    <property type="project" value="UniProtKB-KW"/>
</dbReference>
<feature type="domain" description="Histidine kinase" evidence="15">
    <location>
        <begin position="422"/>
        <end position="529"/>
    </location>
</feature>
<comment type="caution">
    <text evidence="16">The sequence shown here is derived from an EMBL/GenBank/DDBJ whole genome shotgun (WGS) entry which is preliminary data.</text>
</comment>
<dbReference type="PRINTS" id="PR00344">
    <property type="entry name" value="BCTRLSENSOR"/>
</dbReference>
<evidence type="ECO:0000256" key="10">
    <source>
        <dbReference type="ARBA" id="ARBA00022840"/>
    </source>
</evidence>
<dbReference type="GO" id="GO:0000155">
    <property type="term" value="F:phosphorelay sensor kinase activity"/>
    <property type="evidence" value="ECO:0007669"/>
    <property type="project" value="InterPro"/>
</dbReference>
<keyword evidence="13 14" id="KW-0472">Membrane</keyword>
<dbReference type="Proteomes" id="UP000268033">
    <property type="component" value="Unassembled WGS sequence"/>
</dbReference>
<evidence type="ECO:0000259" key="15">
    <source>
        <dbReference type="PROSITE" id="PS50109"/>
    </source>
</evidence>
<dbReference type="PROSITE" id="PS50109">
    <property type="entry name" value="HIS_KIN"/>
    <property type="match status" value="1"/>
</dbReference>
<evidence type="ECO:0000256" key="8">
    <source>
        <dbReference type="ARBA" id="ARBA00022741"/>
    </source>
</evidence>
<dbReference type="InterPro" id="IPR036890">
    <property type="entry name" value="HATPase_C_sf"/>
</dbReference>
<dbReference type="InterPro" id="IPR033463">
    <property type="entry name" value="sCache_3"/>
</dbReference>
<dbReference type="Gene3D" id="1.10.287.130">
    <property type="match status" value="1"/>
</dbReference>
<evidence type="ECO:0000256" key="11">
    <source>
        <dbReference type="ARBA" id="ARBA00022989"/>
    </source>
</evidence>
<dbReference type="Pfam" id="PF17203">
    <property type="entry name" value="sCache_3_2"/>
    <property type="match status" value="1"/>
</dbReference>
<dbReference type="SUPFAM" id="SSF103190">
    <property type="entry name" value="Sensory domain-like"/>
    <property type="match status" value="1"/>
</dbReference>
<keyword evidence="4" id="KW-1003">Cell membrane</keyword>
<evidence type="ECO:0000256" key="13">
    <source>
        <dbReference type="ARBA" id="ARBA00023136"/>
    </source>
</evidence>
<sequence length="535" mass="58608">MWHIKRLETRLIVWITALSLIQALLFALLGQHLLEKSVREEVGKKALALASSIAELDEVQNALAYGDTQGLQDFIEKLRRSTGADFIVVGNTRRIRLTHPDPGRIGSLMVGGDSREALDGRSYISEAKGSLGYSLRGKVPVRDAQGKVVGLVSVGFLATSVNSLISAKLATLVAAVAGLLVLGVLASLWIARRVKGALYGLQPEEIGRLYAEQNAILNTVRTGILALDNHGVVRKLNRRAKDLLGLPDRQPGQPRRHIQMLLPEQAEFLLKDPELTLNGVELFANERWLVLSRLPLKVKDQTDGVLISFRPVDEIEELSQQLAKVQAFSELLRVQTHDYSNKLNTLGALIQMGAYQKAVEFIGLESQGYQEQVNQLIEHIQEPMVVGLLLGKYHKARELGVEMTVEPDSLMQAVGEAALVEKLLSILGNLIDNAIEAAVKTRARPPRISVMLDDVGNNIIFDVEDSGCGISDDQFASLCSPEYSSKDGRQHGVGLYLVQTYIQALGGSLELGQSILGGARFSVYLPKTPTQEEPR</sequence>
<dbReference type="SUPFAM" id="SSF55874">
    <property type="entry name" value="ATPase domain of HSP90 chaperone/DNA topoisomerase II/histidine kinase"/>
    <property type="match status" value="1"/>
</dbReference>
<evidence type="ECO:0000256" key="7">
    <source>
        <dbReference type="ARBA" id="ARBA00022692"/>
    </source>
</evidence>
<reference evidence="16 17" key="1">
    <citation type="submission" date="2018-11" db="EMBL/GenBank/DDBJ databases">
        <title>Genomic Encyclopedia of Type Strains, Phase IV (KMG-IV): sequencing the most valuable type-strain genomes for metagenomic binning, comparative biology and taxonomic classification.</title>
        <authorList>
            <person name="Goeker M."/>
        </authorList>
    </citation>
    <scope>NUCLEOTIDE SEQUENCE [LARGE SCALE GENOMIC DNA]</scope>
    <source>
        <strain evidence="16 17">DSM 21945</strain>
    </source>
</reference>
<keyword evidence="9 16" id="KW-0418">Kinase</keyword>
<dbReference type="InterPro" id="IPR039506">
    <property type="entry name" value="SPOB_a"/>
</dbReference>
<evidence type="ECO:0000256" key="2">
    <source>
        <dbReference type="ARBA" id="ARBA00004651"/>
    </source>
</evidence>
<dbReference type="SMART" id="SM00387">
    <property type="entry name" value="HATPase_c"/>
    <property type="match status" value="1"/>
</dbReference>
<dbReference type="EMBL" id="RJUL01000006">
    <property type="protein sequence ID" value="ROQ25063.1"/>
    <property type="molecule type" value="Genomic_DNA"/>
</dbReference>
<dbReference type="SUPFAM" id="SSF55890">
    <property type="entry name" value="Sporulation response regulatory protein Spo0B"/>
    <property type="match status" value="1"/>
</dbReference>
<dbReference type="InterPro" id="IPR029151">
    <property type="entry name" value="Sensor-like_sf"/>
</dbReference>
<dbReference type="CDD" id="cd18773">
    <property type="entry name" value="PDC1_HK_sensor"/>
    <property type="match status" value="1"/>
</dbReference>
<feature type="transmembrane region" description="Helical" evidence="14">
    <location>
        <begin position="171"/>
        <end position="191"/>
    </location>
</feature>
<keyword evidence="7 14" id="KW-0812">Transmembrane</keyword>
<evidence type="ECO:0000256" key="6">
    <source>
        <dbReference type="ARBA" id="ARBA00022679"/>
    </source>
</evidence>
<evidence type="ECO:0000256" key="12">
    <source>
        <dbReference type="ARBA" id="ARBA00023012"/>
    </source>
</evidence>
<dbReference type="Pfam" id="PF14689">
    <property type="entry name" value="SPOB_a"/>
    <property type="match status" value="1"/>
</dbReference>